<dbReference type="Gene3D" id="1.25.40.880">
    <property type="entry name" value="Alkyl sulfatase, dimerisation domain"/>
    <property type="match status" value="1"/>
</dbReference>
<keyword evidence="3" id="KW-1185">Reference proteome</keyword>
<evidence type="ECO:0000313" key="2">
    <source>
        <dbReference type="EMBL" id="MBA2895650.1"/>
    </source>
</evidence>
<dbReference type="Pfam" id="PF14863">
    <property type="entry name" value="Alkyl_sulf_dimr"/>
    <property type="match status" value="1"/>
</dbReference>
<dbReference type="InterPro" id="IPR052195">
    <property type="entry name" value="Bact_Alkyl/Aryl-Sulfatase"/>
</dbReference>
<evidence type="ECO:0000259" key="1">
    <source>
        <dbReference type="SMART" id="SM00849"/>
    </source>
</evidence>
<reference evidence="2 3" key="1">
    <citation type="submission" date="2020-07" db="EMBL/GenBank/DDBJ databases">
        <title>Genomic Encyclopedia of Type Strains, Phase IV (KMG-IV): sequencing the most valuable type-strain genomes for metagenomic binning, comparative biology and taxonomic classification.</title>
        <authorList>
            <person name="Goeker M."/>
        </authorList>
    </citation>
    <scope>NUCLEOTIDE SEQUENCE [LARGE SCALE GENOMIC DNA]</scope>
    <source>
        <strain evidence="2 3">DSM 45533</strain>
    </source>
</reference>
<keyword evidence="2" id="KW-0378">Hydrolase</keyword>
<dbReference type="Pfam" id="PF00753">
    <property type="entry name" value="Lactamase_B"/>
    <property type="match status" value="1"/>
</dbReference>
<dbReference type="InterPro" id="IPR001279">
    <property type="entry name" value="Metallo-B-lactamas"/>
</dbReference>
<evidence type="ECO:0000313" key="3">
    <source>
        <dbReference type="Proteomes" id="UP000530928"/>
    </source>
</evidence>
<gene>
    <name evidence="2" type="ORF">HNR30_007036</name>
</gene>
<dbReference type="PANTHER" id="PTHR43223:SF2">
    <property type="entry name" value="METALLO-BETA-LACTAMASE DOMAIN-CONTAINING PROTEIN"/>
    <property type="match status" value="1"/>
</dbReference>
<dbReference type="Proteomes" id="UP000530928">
    <property type="component" value="Unassembled WGS sequence"/>
</dbReference>
<dbReference type="SMART" id="SM00849">
    <property type="entry name" value="Lactamase_B"/>
    <property type="match status" value="1"/>
</dbReference>
<dbReference type="Gene3D" id="3.60.15.10">
    <property type="entry name" value="Ribonuclease Z/Hydroxyacylglutathione hydrolase-like"/>
    <property type="match status" value="1"/>
</dbReference>
<comment type="caution">
    <text evidence="2">The sequence shown here is derived from an EMBL/GenBank/DDBJ whole genome shotgun (WGS) entry which is preliminary data.</text>
</comment>
<name>A0A7W0CQY0_9ACTN</name>
<sequence>MSIREHADAVWRGEKSDNIASFSPGRRPVEDIIDGIGFYSGFGNTIAFQGSGELALFDTGNPMGAAKLHEGVRGWSTDPLVTAIFSHGHIDHVSGMEPFDAEGHGTEVIAHEAVVARFERYVLTNGYNAVINQRQFQAPGLTWPTEYRQPDLSYRDELTVKRAGWTFEMFHAKGETDDATVAYVPEARVLLPGDMFIWVTPNCGNPQKVQRYPREWALALRRMATLGAEIMLPSHGAPIFGADRVEQALVETAEWLESMVGQTLDLLNAGERLDTIVQAVRPPSHLGDRPYLKALYDEPEFVVRNLWRQYGGWYDGNPAHLKPSPDAVLATRLADLAGGAVRLGEAALQALRDGDHRLAGHLAELAVQAAPADRGLHEIRAEVNGTRAASEASLMARGVFTWAASESRRLSED</sequence>
<protein>
    <submittedName>
        <fullName evidence="2">Alkyl sulfatase BDS1-like metallo-beta-lactamase superfamily hydrolase</fullName>
    </submittedName>
</protein>
<dbReference type="GO" id="GO:0046983">
    <property type="term" value="F:protein dimerization activity"/>
    <property type="evidence" value="ECO:0007669"/>
    <property type="project" value="InterPro"/>
</dbReference>
<dbReference type="SUPFAM" id="SSF56281">
    <property type="entry name" value="Metallo-hydrolase/oxidoreductase"/>
    <property type="match status" value="1"/>
</dbReference>
<dbReference type="RefSeq" id="WP_181614365.1">
    <property type="nucleotide sequence ID" value="NZ_BAABAM010000011.1"/>
</dbReference>
<feature type="domain" description="Metallo-beta-lactamase" evidence="1">
    <location>
        <begin position="42"/>
        <end position="235"/>
    </location>
</feature>
<dbReference type="EMBL" id="JACDUR010000007">
    <property type="protein sequence ID" value="MBA2895650.1"/>
    <property type="molecule type" value="Genomic_DNA"/>
</dbReference>
<accession>A0A7W0CQY0</accession>
<dbReference type="InterPro" id="IPR029228">
    <property type="entry name" value="Alkyl_sulf_dimr"/>
</dbReference>
<dbReference type="InterPro" id="IPR036866">
    <property type="entry name" value="RibonucZ/Hydroxyglut_hydro"/>
</dbReference>
<proteinExistence type="predicted"/>
<organism evidence="2 3">
    <name type="scientific">Nonomuraea soli</name>
    <dbReference type="NCBI Taxonomy" id="1032476"/>
    <lineage>
        <taxon>Bacteria</taxon>
        <taxon>Bacillati</taxon>
        <taxon>Actinomycetota</taxon>
        <taxon>Actinomycetes</taxon>
        <taxon>Streptosporangiales</taxon>
        <taxon>Streptosporangiaceae</taxon>
        <taxon>Nonomuraea</taxon>
    </lineage>
</organism>
<dbReference type="InterPro" id="IPR038536">
    <property type="entry name" value="Alkyl/aryl-sulf_dimr_sf"/>
</dbReference>
<dbReference type="PANTHER" id="PTHR43223">
    <property type="entry name" value="ALKYL/ARYL-SULFATASE"/>
    <property type="match status" value="1"/>
</dbReference>
<dbReference type="GO" id="GO:0016787">
    <property type="term" value="F:hydrolase activity"/>
    <property type="evidence" value="ECO:0007669"/>
    <property type="project" value="UniProtKB-KW"/>
</dbReference>
<dbReference type="AlphaFoldDB" id="A0A7W0CQY0"/>